<reference evidence="2 3" key="1">
    <citation type="journal article" date="2018" name="PLoS Genet.">
        <title>Population sequencing reveals clonal diversity and ancestral inbreeding in the grapevine cultivar Chardonnay.</title>
        <authorList>
            <person name="Roach M.J."/>
            <person name="Johnson D.L."/>
            <person name="Bohlmann J."/>
            <person name="van Vuuren H.J."/>
            <person name="Jones S.J."/>
            <person name="Pretorius I.S."/>
            <person name="Schmidt S.A."/>
            <person name="Borneman A.R."/>
        </authorList>
    </citation>
    <scope>NUCLEOTIDE SEQUENCE [LARGE SCALE GENOMIC DNA]</scope>
    <source>
        <strain evidence="3">cv. Chardonnay</strain>
        <tissue evidence="2">Leaf</tissue>
    </source>
</reference>
<dbReference type="Proteomes" id="UP000288805">
    <property type="component" value="Unassembled WGS sequence"/>
</dbReference>
<comment type="caution">
    <text evidence="2">The sequence shown here is derived from an EMBL/GenBank/DDBJ whole genome shotgun (WGS) entry which is preliminary data.</text>
</comment>
<dbReference type="CDD" id="cd01647">
    <property type="entry name" value="RT_LTR"/>
    <property type="match status" value="1"/>
</dbReference>
<dbReference type="CDD" id="cd00303">
    <property type="entry name" value="retropepsin_like"/>
    <property type="match status" value="1"/>
</dbReference>
<gene>
    <name evidence="2" type="primary">pol_1911</name>
    <name evidence="2" type="ORF">CK203_045855</name>
</gene>
<dbReference type="AlphaFoldDB" id="A0A438FM58"/>
<dbReference type="PANTHER" id="PTHR33064">
    <property type="entry name" value="POL PROTEIN"/>
    <property type="match status" value="1"/>
</dbReference>
<dbReference type="Gene3D" id="2.40.70.10">
    <property type="entry name" value="Acid Proteases"/>
    <property type="match status" value="1"/>
</dbReference>
<dbReference type="InterPro" id="IPR051320">
    <property type="entry name" value="Viral_Replic_Matur_Polypro"/>
</dbReference>
<dbReference type="InterPro" id="IPR021109">
    <property type="entry name" value="Peptidase_aspartic_dom_sf"/>
</dbReference>
<accession>A0A438FM58</accession>
<dbReference type="PANTHER" id="PTHR33064:SF39">
    <property type="match status" value="1"/>
</dbReference>
<dbReference type="InterPro" id="IPR043128">
    <property type="entry name" value="Rev_trsase/Diguanyl_cyclase"/>
</dbReference>
<feature type="domain" description="Reverse transcriptase" evidence="1">
    <location>
        <begin position="241"/>
        <end position="379"/>
    </location>
</feature>
<dbReference type="EMBL" id="QGNW01000843">
    <property type="protein sequence ID" value="RVW61063.1"/>
    <property type="molecule type" value="Genomic_DNA"/>
</dbReference>
<name>A0A438FM58_VITVI</name>
<organism evidence="2 3">
    <name type="scientific">Vitis vinifera</name>
    <name type="common">Grape</name>
    <dbReference type="NCBI Taxonomy" id="29760"/>
    <lineage>
        <taxon>Eukaryota</taxon>
        <taxon>Viridiplantae</taxon>
        <taxon>Streptophyta</taxon>
        <taxon>Embryophyta</taxon>
        <taxon>Tracheophyta</taxon>
        <taxon>Spermatophyta</taxon>
        <taxon>Magnoliopsida</taxon>
        <taxon>eudicotyledons</taxon>
        <taxon>Gunneridae</taxon>
        <taxon>Pentapetalae</taxon>
        <taxon>rosids</taxon>
        <taxon>Vitales</taxon>
        <taxon>Vitaceae</taxon>
        <taxon>Viteae</taxon>
        <taxon>Vitis</taxon>
    </lineage>
</organism>
<dbReference type="Gene3D" id="3.10.10.10">
    <property type="entry name" value="HIV Type 1 Reverse Transcriptase, subunit A, domain 1"/>
    <property type="match status" value="1"/>
</dbReference>
<evidence type="ECO:0000313" key="2">
    <source>
        <dbReference type="EMBL" id="RVW61063.1"/>
    </source>
</evidence>
<dbReference type="FunFam" id="3.30.70.270:FF:000020">
    <property type="entry name" value="Transposon Tf2-6 polyprotein-like Protein"/>
    <property type="match status" value="1"/>
</dbReference>
<dbReference type="Gene3D" id="3.30.70.270">
    <property type="match status" value="2"/>
</dbReference>
<dbReference type="InterPro" id="IPR000477">
    <property type="entry name" value="RT_dom"/>
</dbReference>
<sequence length="461" mass="52641">MSYHFSHDWGKVVEKALLDLGASVNLLPYSVYKQLGLGELKPTSITLSLADRSVKIPRGIIEDEANYVPIILGRPFLATSNAIINCRNGLMQLTFGNMTLELNIFYMSKKLITPEEEEEGLSEPADVLATLQGWRRKEEILPLFNKEEAQEATKEEIPKLNLKPLPMELKYSFGLYTSHIYGGEAKPIRQPQRRLNPHLQEVVRAEVLKLLQVGIIYPISDSPWVSPTQVVPKKSGITVVQNEKEKKLLHASLQRVSGHPFYCFLDGYSGYFQIEIDVEDQEKTTFTCPFGTYAYRRMPFGLCNAPATFQRCMLSIFSDMVERIMEVFMDDITIYGGTFEECLVNLEAVLNRCIEKDLVLNWEKCHFMVHQGIVLGHIISEKGIEVDKAKVELIVKLPSPTTVKGVRQFLGHAGFYRRFIKDFSKLSKPLCELLAKDAKFIWDERCQKSFDQLKQFLTTLQ</sequence>
<evidence type="ECO:0000259" key="1">
    <source>
        <dbReference type="Pfam" id="PF00078"/>
    </source>
</evidence>
<dbReference type="SUPFAM" id="SSF56672">
    <property type="entry name" value="DNA/RNA polymerases"/>
    <property type="match status" value="1"/>
</dbReference>
<evidence type="ECO:0000313" key="3">
    <source>
        <dbReference type="Proteomes" id="UP000288805"/>
    </source>
</evidence>
<proteinExistence type="predicted"/>
<dbReference type="InterPro" id="IPR043502">
    <property type="entry name" value="DNA/RNA_pol_sf"/>
</dbReference>
<dbReference type="Pfam" id="PF00078">
    <property type="entry name" value="RVT_1"/>
    <property type="match status" value="1"/>
</dbReference>
<protein>
    <submittedName>
        <fullName evidence="2">Retrovirus-related Pol polyprotein from transposon 297</fullName>
    </submittedName>
</protein>